<dbReference type="SUPFAM" id="SSF103473">
    <property type="entry name" value="MFS general substrate transporter"/>
    <property type="match status" value="1"/>
</dbReference>
<feature type="transmembrane region" description="Helical" evidence="8">
    <location>
        <begin position="202"/>
        <end position="222"/>
    </location>
</feature>
<evidence type="ECO:0000256" key="4">
    <source>
        <dbReference type="ARBA" id="ARBA00022989"/>
    </source>
</evidence>
<evidence type="ECO:0000313" key="10">
    <source>
        <dbReference type="EMBL" id="KAJ3578817.1"/>
    </source>
</evidence>
<keyword evidence="2" id="KW-0813">Transport</keyword>
<dbReference type="InterPro" id="IPR036259">
    <property type="entry name" value="MFS_trans_sf"/>
</dbReference>
<organism evidence="10 11">
    <name type="scientific">Xylaria arbuscula</name>
    <dbReference type="NCBI Taxonomy" id="114810"/>
    <lineage>
        <taxon>Eukaryota</taxon>
        <taxon>Fungi</taxon>
        <taxon>Dikarya</taxon>
        <taxon>Ascomycota</taxon>
        <taxon>Pezizomycotina</taxon>
        <taxon>Sordariomycetes</taxon>
        <taxon>Xylariomycetidae</taxon>
        <taxon>Xylariales</taxon>
        <taxon>Xylariaceae</taxon>
        <taxon>Xylaria</taxon>
    </lineage>
</organism>
<accession>A0A9W8NLR6</accession>
<feature type="domain" description="Major facilitator superfamily (MFS) profile" evidence="9">
    <location>
        <begin position="40"/>
        <end position="457"/>
    </location>
</feature>
<dbReference type="Gene3D" id="1.20.1250.20">
    <property type="entry name" value="MFS general substrate transporter like domains"/>
    <property type="match status" value="2"/>
</dbReference>
<dbReference type="PANTHER" id="PTHR43791:SF47">
    <property type="entry name" value="MAJOR FACILITATOR SUPERFAMILY (MFS) PROFILE DOMAIN-CONTAINING PROTEIN-RELATED"/>
    <property type="match status" value="1"/>
</dbReference>
<dbReference type="InterPro" id="IPR011701">
    <property type="entry name" value="MFS"/>
</dbReference>
<dbReference type="EMBL" id="JANPWZ010000167">
    <property type="protein sequence ID" value="KAJ3578817.1"/>
    <property type="molecule type" value="Genomic_DNA"/>
</dbReference>
<dbReference type="GO" id="GO:0022857">
    <property type="term" value="F:transmembrane transporter activity"/>
    <property type="evidence" value="ECO:0007669"/>
    <property type="project" value="InterPro"/>
</dbReference>
<feature type="transmembrane region" description="Helical" evidence="8">
    <location>
        <begin position="398"/>
        <end position="419"/>
    </location>
</feature>
<comment type="similarity">
    <text evidence="6">Belongs to the ustYa family.</text>
</comment>
<feature type="transmembrane region" description="Helical" evidence="8">
    <location>
        <begin position="339"/>
        <end position="360"/>
    </location>
</feature>
<dbReference type="GO" id="GO:0043386">
    <property type="term" value="P:mycotoxin biosynthetic process"/>
    <property type="evidence" value="ECO:0007669"/>
    <property type="project" value="InterPro"/>
</dbReference>
<feature type="transmembrane region" description="Helical" evidence="8">
    <location>
        <begin position="108"/>
        <end position="127"/>
    </location>
</feature>
<sequence length="768" mass="84925">MDSDSSSGHEKSRVDIEASSVEEFSPKEQKRIISRIDRRLVTVTGFMYCISVMDRTNLGAAYVAGLGKSLQLTIENRYSLVTLLFFITYILFQPPSTVLCRKFGPRPFLAFITSAWGVVLIGLGLVHNWGGLAALRLVLGLFEAGFFPSVIYLLSTWYTRYEMGKRYAFFYVIGCLASAFSGIIAFGLIHLDGAGGLEGWRWIFIVEGLLTVVIGVGGYWLLVDFPDSDRKVWGFLNSRERAWVVDRVKADRGDAGVTEFELKKFLRGAADWRMWAYGGMGLGTSTINYSFSFFLPIILNQNLGFGAALSQILVAPPYGFAAIYMFGINYLGDKFRYRGPVIVVNMIVCLIGLPILGWHTNPYVRYFGAFLICAGANANLPSALALQGNNIRGQWKRAFCSAMFVGLAGIGGIAGSLVFRAQDAATGYKPGLYACITAALLVLVLTAICDFSYIRDNAAADRGEKHLECDEDEPQPSYRYTLNGGTGLAQVKEPLVLCSSNYNGGLLALSSPRYGLTPGVALSITMDHSKDVIEEEQGFLSPQLSSQDAAWSQNSNHRNLSRYLRIILEAVMATTIVGLLAYILHERTEAKSSPIPKFPRKMYKFLPDPNYVRDDMLFDEQETLNTLHSWLPLSSEARGYVQIPNYASYDVLGDPYIVALDRTTDGPAYMMAVFHQLHCLSYVVDHYQQGYAGANLTEEVAHHSAHCFDYLRQSIMCAADTNLEGDTEAGPGWGSEHQCTDYDALLAWANEHGAMKWRNGLLPGVAIL</sequence>
<feature type="transmembrane region" description="Helical" evidence="8">
    <location>
        <begin position="133"/>
        <end position="155"/>
    </location>
</feature>
<comment type="caution">
    <text evidence="10">The sequence shown here is derived from an EMBL/GenBank/DDBJ whole genome shotgun (WGS) entry which is preliminary data.</text>
</comment>
<dbReference type="InterPro" id="IPR020846">
    <property type="entry name" value="MFS_dom"/>
</dbReference>
<feature type="compositionally biased region" description="Basic and acidic residues" evidence="7">
    <location>
        <begin position="7"/>
        <end position="16"/>
    </location>
</feature>
<feature type="transmembrane region" description="Helical" evidence="8">
    <location>
        <begin position="78"/>
        <end position="96"/>
    </location>
</feature>
<keyword evidence="5 8" id="KW-0472">Membrane</keyword>
<dbReference type="Proteomes" id="UP001148614">
    <property type="component" value="Unassembled WGS sequence"/>
</dbReference>
<evidence type="ECO:0000256" key="5">
    <source>
        <dbReference type="ARBA" id="ARBA00023136"/>
    </source>
</evidence>
<dbReference type="FunFam" id="1.20.1250.20:FF:000511">
    <property type="entry name" value="MFS general substrate transporter"/>
    <property type="match status" value="1"/>
</dbReference>
<comment type="subcellular location">
    <subcellularLocation>
        <location evidence="1">Membrane</location>
        <topology evidence="1">Multi-pass membrane protein</topology>
    </subcellularLocation>
</comment>
<dbReference type="Pfam" id="PF07690">
    <property type="entry name" value="MFS_1"/>
    <property type="match status" value="1"/>
</dbReference>
<feature type="transmembrane region" description="Helical" evidence="8">
    <location>
        <begin position="274"/>
        <end position="299"/>
    </location>
</feature>
<proteinExistence type="inferred from homology"/>
<evidence type="ECO:0000256" key="2">
    <source>
        <dbReference type="ARBA" id="ARBA00022448"/>
    </source>
</evidence>
<feature type="transmembrane region" description="Helical" evidence="8">
    <location>
        <begin position="167"/>
        <end position="190"/>
    </location>
</feature>
<feature type="region of interest" description="Disordered" evidence="7">
    <location>
        <begin position="1"/>
        <end position="20"/>
    </location>
</feature>
<evidence type="ECO:0000256" key="1">
    <source>
        <dbReference type="ARBA" id="ARBA00004141"/>
    </source>
</evidence>
<keyword evidence="4 8" id="KW-1133">Transmembrane helix</keyword>
<dbReference type="PROSITE" id="PS50850">
    <property type="entry name" value="MFS"/>
    <property type="match status" value="1"/>
</dbReference>
<dbReference type="PANTHER" id="PTHR43791">
    <property type="entry name" value="PERMEASE-RELATED"/>
    <property type="match status" value="1"/>
</dbReference>
<feature type="transmembrane region" description="Helical" evidence="8">
    <location>
        <begin position="366"/>
        <end position="386"/>
    </location>
</feature>
<dbReference type="InterPro" id="IPR021765">
    <property type="entry name" value="UstYa-like"/>
</dbReference>
<keyword evidence="3 8" id="KW-0812">Transmembrane</keyword>
<reference evidence="10" key="1">
    <citation type="submission" date="2022-07" db="EMBL/GenBank/DDBJ databases">
        <title>Genome Sequence of Xylaria arbuscula.</title>
        <authorList>
            <person name="Buettner E."/>
        </authorList>
    </citation>
    <scope>NUCLEOTIDE SEQUENCE</scope>
    <source>
        <strain evidence="10">VT107</strain>
    </source>
</reference>
<gene>
    <name evidence="10" type="ORF">NPX13_g1749</name>
</gene>
<evidence type="ECO:0000313" key="11">
    <source>
        <dbReference type="Proteomes" id="UP001148614"/>
    </source>
</evidence>
<protein>
    <recommendedName>
        <fullName evidence="9">Major facilitator superfamily (MFS) profile domain-containing protein</fullName>
    </recommendedName>
</protein>
<dbReference type="GO" id="GO:0016020">
    <property type="term" value="C:membrane"/>
    <property type="evidence" value="ECO:0007669"/>
    <property type="project" value="UniProtKB-SubCell"/>
</dbReference>
<evidence type="ECO:0000256" key="3">
    <source>
        <dbReference type="ARBA" id="ARBA00022692"/>
    </source>
</evidence>
<dbReference type="VEuPathDB" id="FungiDB:F4678DRAFT_227038"/>
<evidence type="ECO:0000256" key="7">
    <source>
        <dbReference type="SAM" id="MobiDB-lite"/>
    </source>
</evidence>
<evidence type="ECO:0000259" key="9">
    <source>
        <dbReference type="PROSITE" id="PS50850"/>
    </source>
</evidence>
<dbReference type="VEuPathDB" id="FungiDB:F4678DRAFT_417223"/>
<name>A0A9W8NLR6_9PEZI</name>
<feature type="transmembrane region" description="Helical" evidence="8">
    <location>
        <begin position="305"/>
        <end position="327"/>
    </location>
</feature>
<dbReference type="Pfam" id="PF11807">
    <property type="entry name" value="UstYa"/>
    <property type="match status" value="1"/>
</dbReference>
<evidence type="ECO:0000256" key="6">
    <source>
        <dbReference type="ARBA" id="ARBA00035112"/>
    </source>
</evidence>
<feature type="transmembrane region" description="Helical" evidence="8">
    <location>
        <begin position="431"/>
        <end position="453"/>
    </location>
</feature>
<keyword evidence="11" id="KW-1185">Reference proteome</keyword>
<dbReference type="AlphaFoldDB" id="A0A9W8NLR6"/>
<feature type="transmembrane region" description="Helical" evidence="8">
    <location>
        <begin position="563"/>
        <end position="584"/>
    </location>
</feature>
<evidence type="ECO:0000256" key="8">
    <source>
        <dbReference type="SAM" id="Phobius"/>
    </source>
</evidence>